<organism evidence="12 13">
    <name type="scientific">Plutella xylostella</name>
    <name type="common">Diamondback moth</name>
    <name type="synonym">Plutella maculipennis</name>
    <dbReference type="NCBI Taxonomy" id="51655"/>
    <lineage>
        <taxon>Eukaryota</taxon>
        <taxon>Metazoa</taxon>
        <taxon>Ecdysozoa</taxon>
        <taxon>Arthropoda</taxon>
        <taxon>Hexapoda</taxon>
        <taxon>Insecta</taxon>
        <taxon>Pterygota</taxon>
        <taxon>Neoptera</taxon>
        <taxon>Endopterygota</taxon>
        <taxon>Lepidoptera</taxon>
        <taxon>Glossata</taxon>
        <taxon>Ditrysia</taxon>
        <taxon>Yponomeutoidea</taxon>
        <taxon>Plutellidae</taxon>
        <taxon>Plutella</taxon>
    </lineage>
</organism>
<dbReference type="InterPro" id="IPR021109">
    <property type="entry name" value="Peptidase_aspartic_dom_sf"/>
</dbReference>
<evidence type="ECO:0000259" key="9">
    <source>
        <dbReference type="PROSITE" id="PS50175"/>
    </source>
</evidence>
<sequence length="1059" mass="118880">MTATDCLPLSHRLFVTDKFTGRRFLVDTGSDLCCLPKSYVRGLRAPATYELVAANGSKIQTYGLVQLNLNLGLRRDLKWSFVVADVSGAIIGADLLAHYNLLPDCAQGKLRDGKTGLSIPAVLADGNQPSVKLVSLPDTPYAAILAEFPSITRPPGTTPDVSHSTLHYIKTTEGSPVTSRPRRLAPHKLRAAQKEFEQMVQVGVARPSSSPWSSPLHLVPKKDFTYRPCGDYRALNARTVPDRYPVRHIGDYSHNIAGSSVFSTVDLVKAYQQIPVFENDIQKTALITPFGLFEFPFMTFGLRNAGQTFQRFIDEVVRGLDFCFAYVDDILVYSKDPTEHAIHLRALFQRLHNYGVVINPSKCVFGADEVTFLGYRINAAGTRPPEDRIQALAEFPPPKSVQGMRRFLGMLNYYRRFLPNAAKYQAPLIDAVAATNSKGAKPFPWTPDLERCFDECKASLTTATTLTHPDAEATLGLFTDASSTHVGACLQQRKSEDDDWMPLAYFSKKLSAKQTEWPAYYRELLGVYESVQHFRHILEAQHATIYTDHKPLIYAFIQRREKLPPSQLNQLSFISQFTTDIRHIKGEDNVVADAMSRVEALSLEDDYHSLAISQDSDPELAKLLASPFSLKLTKVSIPGTNVILWCDNTTGRPRPYLTPSFRRPAFDRLHNLSHPSMRESVRLVSDRFVWPLMKKDCKEWARTCLQCQRSKVSRHVSSPLGHFDQPSQRFRHVHIDIIGPLPHSDNFTYCLTAVDRYSRWPEVWPMSSITAEEVSSTLLTGWIARYGIPTTITTDQGRQFESDLFKRLMHLCGINRIRTTAYHPCANGMVERMHRQLKAALMCHNETWYKALPLVLLGIRSSLKEDLGFSSAELLYGEPLRLPGELLTHSEETTNVSDPTDLVNQLRKRINVMRPKPTSHHAKPSTFVFKDLATASHVMLRDDTVRRSMQPPYCGPYRVLHRSDKTFTLDINGKENTVSIDRLKPAYIFAPPDTVPLSANQAPAGHSPTSLSATPPDAPIHSPASPPHKTAPQLPPPAPSRQVTTRAGRKVRFRDVLDL</sequence>
<dbReference type="InterPro" id="IPR012337">
    <property type="entry name" value="RNaseH-like_sf"/>
</dbReference>
<evidence type="ECO:0000259" key="11">
    <source>
        <dbReference type="PROSITE" id="PS50994"/>
    </source>
</evidence>
<feature type="region of interest" description="Disordered" evidence="8">
    <location>
        <begin position="998"/>
        <end position="1059"/>
    </location>
</feature>
<dbReference type="InterPro" id="IPR041577">
    <property type="entry name" value="RT_RNaseH_2"/>
</dbReference>
<keyword evidence="4" id="KW-0540">Nuclease</keyword>
<evidence type="ECO:0000256" key="6">
    <source>
        <dbReference type="ARBA" id="ARBA00022801"/>
    </source>
</evidence>
<dbReference type="EC" id="2.7.7.49" evidence="1"/>
<feature type="domain" description="Reverse transcriptase" evidence="10">
    <location>
        <begin position="200"/>
        <end position="377"/>
    </location>
</feature>
<dbReference type="Pfam" id="PF17921">
    <property type="entry name" value="Integrase_H2C2"/>
    <property type="match status" value="1"/>
</dbReference>
<feature type="domain" description="Integrase catalytic" evidence="11">
    <location>
        <begin position="722"/>
        <end position="891"/>
    </location>
</feature>
<accession>A0ABQ7QA30</accession>
<evidence type="ECO:0000256" key="4">
    <source>
        <dbReference type="ARBA" id="ARBA00022722"/>
    </source>
</evidence>
<keyword evidence="7" id="KW-0511">Multifunctional enzyme</keyword>
<evidence type="ECO:0000313" key="13">
    <source>
        <dbReference type="Proteomes" id="UP000823941"/>
    </source>
</evidence>
<dbReference type="CDD" id="cd09274">
    <property type="entry name" value="RNase_HI_RT_Ty3"/>
    <property type="match status" value="1"/>
</dbReference>
<evidence type="ECO:0000256" key="7">
    <source>
        <dbReference type="ARBA" id="ARBA00023268"/>
    </source>
</evidence>
<dbReference type="Pfam" id="PF17919">
    <property type="entry name" value="RT_RNaseH_2"/>
    <property type="match status" value="1"/>
</dbReference>
<proteinExistence type="predicted"/>
<name>A0ABQ7QA30_PLUXY</name>
<dbReference type="Gene3D" id="3.10.10.10">
    <property type="entry name" value="HIV Type 1 Reverse Transcriptase, subunit A, domain 1"/>
    <property type="match status" value="1"/>
</dbReference>
<keyword evidence="13" id="KW-1185">Reference proteome</keyword>
<evidence type="ECO:0000256" key="1">
    <source>
        <dbReference type="ARBA" id="ARBA00012493"/>
    </source>
</evidence>
<keyword evidence="3" id="KW-0548">Nucleotidyltransferase</keyword>
<protein>
    <recommendedName>
        <fullName evidence="1">RNA-directed DNA polymerase</fullName>
        <ecNumber evidence="1">2.7.7.49</ecNumber>
    </recommendedName>
</protein>
<dbReference type="InterPro" id="IPR000477">
    <property type="entry name" value="RT_dom"/>
</dbReference>
<dbReference type="Pfam" id="PF00665">
    <property type="entry name" value="rve"/>
    <property type="match status" value="1"/>
</dbReference>
<evidence type="ECO:0000256" key="2">
    <source>
        <dbReference type="ARBA" id="ARBA00022679"/>
    </source>
</evidence>
<dbReference type="Gene3D" id="1.10.340.70">
    <property type="match status" value="1"/>
</dbReference>
<dbReference type="Pfam" id="PF00078">
    <property type="entry name" value="RVT_1"/>
    <property type="match status" value="1"/>
</dbReference>
<dbReference type="Proteomes" id="UP000823941">
    <property type="component" value="Chromosome 18"/>
</dbReference>
<dbReference type="SUPFAM" id="SSF56672">
    <property type="entry name" value="DNA/RNA polymerases"/>
    <property type="match status" value="1"/>
</dbReference>
<dbReference type="InterPro" id="IPR001995">
    <property type="entry name" value="Peptidase_A2_cat"/>
</dbReference>
<comment type="caution">
    <text evidence="12">The sequence shown here is derived from an EMBL/GenBank/DDBJ whole genome shotgun (WGS) entry which is preliminary data.</text>
</comment>
<dbReference type="InterPro" id="IPR001584">
    <property type="entry name" value="Integrase_cat-core"/>
</dbReference>
<dbReference type="Gene3D" id="3.30.420.10">
    <property type="entry name" value="Ribonuclease H-like superfamily/Ribonuclease H"/>
    <property type="match status" value="1"/>
</dbReference>
<evidence type="ECO:0000313" key="12">
    <source>
        <dbReference type="EMBL" id="KAG7302096.1"/>
    </source>
</evidence>
<dbReference type="SUPFAM" id="SSF53098">
    <property type="entry name" value="Ribonuclease H-like"/>
    <property type="match status" value="1"/>
</dbReference>
<dbReference type="PROSITE" id="PS50878">
    <property type="entry name" value="RT_POL"/>
    <property type="match status" value="1"/>
</dbReference>
<feature type="compositionally biased region" description="Polar residues" evidence="8">
    <location>
        <begin position="998"/>
        <end position="1013"/>
    </location>
</feature>
<gene>
    <name evidence="12" type="ORF">JYU34_013556</name>
</gene>
<dbReference type="SUPFAM" id="SSF50630">
    <property type="entry name" value="Acid proteases"/>
    <property type="match status" value="1"/>
</dbReference>
<evidence type="ECO:0000256" key="3">
    <source>
        <dbReference type="ARBA" id="ARBA00022695"/>
    </source>
</evidence>
<evidence type="ECO:0000259" key="10">
    <source>
        <dbReference type="PROSITE" id="PS50878"/>
    </source>
</evidence>
<dbReference type="PANTHER" id="PTHR37984:SF5">
    <property type="entry name" value="PROTEIN NYNRIN-LIKE"/>
    <property type="match status" value="1"/>
</dbReference>
<dbReference type="PROSITE" id="PS50994">
    <property type="entry name" value="INTEGRASE"/>
    <property type="match status" value="1"/>
</dbReference>
<dbReference type="InterPro" id="IPR043502">
    <property type="entry name" value="DNA/RNA_pol_sf"/>
</dbReference>
<evidence type="ECO:0000256" key="8">
    <source>
        <dbReference type="SAM" id="MobiDB-lite"/>
    </source>
</evidence>
<dbReference type="Gene3D" id="3.30.70.270">
    <property type="match status" value="2"/>
</dbReference>
<dbReference type="InterPro" id="IPR050951">
    <property type="entry name" value="Retrovirus_Pol_polyprotein"/>
</dbReference>
<dbReference type="EMBL" id="JAHIBW010000018">
    <property type="protein sequence ID" value="KAG7302096.1"/>
    <property type="molecule type" value="Genomic_DNA"/>
</dbReference>
<keyword evidence="5" id="KW-0255">Endonuclease</keyword>
<feature type="domain" description="Peptidase A2" evidence="9">
    <location>
        <begin position="22"/>
        <end position="95"/>
    </location>
</feature>
<dbReference type="CDD" id="cd01647">
    <property type="entry name" value="RT_LTR"/>
    <property type="match status" value="1"/>
</dbReference>
<dbReference type="InterPro" id="IPR036397">
    <property type="entry name" value="RNaseH_sf"/>
</dbReference>
<reference evidence="12 13" key="1">
    <citation type="submission" date="2021-06" db="EMBL/GenBank/DDBJ databases">
        <title>A haploid diamondback moth (Plutella xylostella L.) genome assembly resolves 31 chromosomes and identifies a diamide resistance mutation.</title>
        <authorList>
            <person name="Ward C.M."/>
            <person name="Perry K.D."/>
            <person name="Baker G."/>
            <person name="Powis K."/>
            <person name="Heckel D.G."/>
            <person name="Baxter S.W."/>
        </authorList>
    </citation>
    <scope>NUCLEOTIDE SEQUENCE [LARGE SCALE GENOMIC DNA]</scope>
    <source>
        <strain evidence="12 13">LV</strain>
        <tissue evidence="12">Single pupa</tissue>
    </source>
</reference>
<keyword evidence="6" id="KW-0378">Hydrolase</keyword>
<dbReference type="Gene3D" id="2.40.70.10">
    <property type="entry name" value="Acid Proteases"/>
    <property type="match status" value="1"/>
</dbReference>
<evidence type="ECO:0000256" key="5">
    <source>
        <dbReference type="ARBA" id="ARBA00022759"/>
    </source>
</evidence>
<dbReference type="InterPro" id="IPR041588">
    <property type="entry name" value="Integrase_H2C2"/>
</dbReference>
<dbReference type="InterPro" id="IPR043128">
    <property type="entry name" value="Rev_trsase/Diguanyl_cyclase"/>
</dbReference>
<dbReference type="PANTHER" id="PTHR37984">
    <property type="entry name" value="PROTEIN CBG26694"/>
    <property type="match status" value="1"/>
</dbReference>
<keyword evidence="2" id="KW-0808">Transferase</keyword>
<dbReference type="PROSITE" id="PS50175">
    <property type="entry name" value="ASP_PROT_RETROV"/>
    <property type="match status" value="1"/>
</dbReference>